<proteinExistence type="predicted"/>
<gene>
    <name evidence="1" type="ORF">HUK65_13690</name>
</gene>
<comment type="caution">
    <text evidence="1">The sequence shown here is derived from an EMBL/GenBank/DDBJ whole genome shotgun (WGS) entry which is preliminary data.</text>
</comment>
<dbReference type="AlphaFoldDB" id="A0A7Z0I1V8"/>
<dbReference type="RefSeq" id="WP_179906839.1">
    <property type="nucleotide sequence ID" value="NZ_JACBXS010000031.1"/>
</dbReference>
<protein>
    <submittedName>
        <fullName evidence="1">Uncharacterized protein</fullName>
    </submittedName>
</protein>
<dbReference type="Proteomes" id="UP000529417">
    <property type="component" value="Unassembled WGS sequence"/>
</dbReference>
<keyword evidence="2" id="KW-1185">Reference proteome</keyword>
<organism evidence="1 2">
    <name type="scientific">Rhabdonatronobacter sediminivivens</name>
    <dbReference type="NCBI Taxonomy" id="2743469"/>
    <lineage>
        <taxon>Bacteria</taxon>
        <taxon>Pseudomonadati</taxon>
        <taxon>Pseudomonadota</taxon>
        <taxon>Alphaproteobacteria</taxon>
        <taxon>Rhodobacterales</taxon>
        <taxon>Paracoccaceae</taxon>
        <taxon>Rhabdonatronobacter</taxon>
    </lineage>
</organism>
<sequence length="545" mass="59576">MASLLLVTCGDSDLQIVLPGDAETSRLIRMGSDTQRAIHERLLSGDLRYEMRPDAADLPRLGGSKLWDKEGSLAVGDAPETAVPHELCDATLPLVPVKLAGLDRLFQPGTEGKTPPPDTIVVFNTKRSHRADEPIATGRILAAWLADLFELRLVEGPGEVGCGTVCAVDYIDDTVPADGKRGRAVNPAAVQRIDDVLARISSEAASNVVFALSGGIPVYRDQIRACARFRFASARFFDCVRIDDPEHGLLTSHAPTFLPSDSFHARGEVRRLVQKGDFHGASVLAGQFIKQPDEKRWAVATRKIFRFLDGQLRSKATVPGLTGGVDNAQTPRCLLAAFRAEAALRSERFLEAVLWTSTFPDAAYIDLLERLEFVESVDEVQRRIFPKPGKGFPAGLVGGKGSGLPIERNGRNYLYRNSYPEREVFYRFFPEDAERGLRGYHEAMGAEASGSPSGAQQTDGPGIRLRQIRNVISHGALPAEAASWVVKSFRGAGLWSDESPFLLENLHVHDLIGSLTGCDPAEIYEDLVAGICAQLDNHRYEKEQP</sequence>
<accession>A0A7Z0I1V8</accession>
<evidence type="ECO:0000313" key="2">
    <source>
        <dbReference type="Proteomes" id="UP000529417"/>
    </source>
</evidence>
<evidence type="ECO:0000313" key="1">
    <source>
        <dbReference type="EMBL" id="NYS26042.1"/>
    </source>
</evidence>
<dbReference type="EMBL" id="JACBXS010000031">
    <property type="protein sequence ID" value="NYS26042.1"/>
    <property type="molecule type" value="Genomic_DNA"/>
</dbReference>
<name>A0A7Z0I1V8_9RHOB</name>
<reference evidence="1 2" key="1">
    <citation type="journal article" date="2000" name="Arch. Microbiol.">
        <title>Rhodobaca bogoriensis gen. nov. and sp. nov., an alkaliphilic purple nonsulfur bacterium from African Rift Valley soda lakes.</title>
        <authorList>
            <person name="Milford A.D."/>
            <person name="Achenbach L.A."/>
            <person name="Jung D.O."/>
            <person name="Madigan M.T."/>
        </authorList>
    </citation>
    <scope>NUCLEOTIDE SEQUENCE [LARGE SCALE GENOMIC DNA]</scope>
    <source>
        <strain evidence="1 2">2376</strain>
    </source>
</reference>